<protein>
    <submittedName>
        <fullName evidence="2">Uncharacterized protein</fullName>
    </submittedName>
</protein>
<organism evidence="2 3">
    <name type="scientific">Cannabis sativa</name>
    <name type="common">Hemp</name>
    <name type="synonym">Marijuana</name>
    <dbReference type="NCBI Taxonomy" id="3483"/>
    <lineage>
        <taxon>Eukaryota</taxon>
        <taxon>Viridiplantae</taxon>
        <taxon>Streptophyta</taxon>
        <taxon>Embryophyta</taxon>
        <taxon>Tracheophyta</taxon>
        <taxon>Spermatophyta</taxon>
        <taxon>Magnoliopsida</taxon>
        <taxon>eudicotyledons</taxon>
        <taxon>Gunneridae</taxon>
        <taxon>Pentapetalae</taxon>
        <taxon>rosids</taxon>
        <taxon>fabids</taxon>
        <taxon>Rosales</taxon>
        <taxon>Cannabaceae</taxon>
        <taxon>Cannabis</taxon>
    </lineage>
</organism>
<reference evidence="2" key="1">
    <citation type="submission" date="2018-11" db="EMBL/GenBank/DDBJ databases">
        <authorList>
            <person name="Grassa J C."/>
        </authorList>
    </citation>
    <scope>NUCLEOTIDE SEQUENCE [LARGE SCALE GENOMIC DNA]</scope>
</reference>
<evidence type="ECO:0000313" key="2">
    <source>
        <dbReference type="EnsemblPlants" id="cds.novel_model_4849_5bd9a17a"/>
    </source>
</evidence>
<keyword evidence="1" id="KW-0472">Membrane</keyword>
<keyword evidence="1" id="KW-0812">Transmembrane</keyword>
<dbReference type="Gramene" id="novel_model_4849_5bd9a17a">
    <property type="protein sequence ID" value="cds.novel_model_4849_5bd9a17a"/>
    <property type="gene ID" value="novel_gene_2533_5bd9a17a"/>
</dbReference>
<reference evidence="2" key="2">
    <citation type="submission" date="2021-03" db="UniProtKB">
        <authorList>
            <consortium name="EnsemblPlants"/>
        </authorList>
    </citation>
    <scope>IDENTIFICATION</scope>
</reference>
<dbReference type="Proteomes" id="UP000596661">
    <property type="component" value="Chromosome 5"/>
</dbReference>
<dbReference type="AlphaFoldDB" id="A0A803R428"/>
<keyword evidence="3" id="KW-1185">Reference proteome</keyword>
<keyword evidence="1" id="KW-1133">Transmembrane helix</keyword>
<dbReference type="EMBL" id="UZAU01000504">
    <property type="status" value="NOT_ANNOTATED_CDS"/>
    <property type="molecule type" value="Genomic_DNA"/>
</dbReference>
<proteinExistence type="predicted"/>
<feature type="transmembrane region" description="Helical" evidence="1">
    <location>
        <begin position="26"/>
        <end position="45"/>
    </location>
</feature>
<evidence type="ECO:0000256" key="1">
    <source>
        <dbReference type="SAM" id="Phobius"/>
    </source>
</evidence>
<accession>A0A803R428</accession>
<name>A0A803R428_CANSA</name>
<evidence type="ECO:0000313" key="3">
    <source>
        <dbReference type="Proteomes" id="UP000596661"/>
    </source>
</evidence>
<sequence>MAPPKILGKKLYCNFILNFFFPNNYVFGRPLFFFFFFYLLAPFMIPSTSAPTPCARDENRRPLQYGFLRLNLSTKS</sequence>
<dbReference type="EnsemblPlants" id="novel_model_4849_5bd9a17a">
    <property type="protein sequence ID" value="cds.novel_model_4849_5bd9a17a"/>
    <property type="gene ID" value="novel_gene_2533_5bd9a17a"/>
</dbReference>